<evidence type="ECO:0000256" key="2">
    <source>
        <dbReference type="ARBA" id="ARBA00022448"/>
    </source>
</evidence>
<dbReference type="Proteomes" id="UP000196475">
    <property type="component" value="Unassembled WGS sequence"/>
</dbReference>
<dbReference type="CDD" id="cd03224">
    <property type="entry name" value="ABC_TM1139_LivF_branched"/>
    <property type="match status" value="1"/>
</dbReference>
<dbReference type="GO" id="GO:0015807">
    <property type="term" value="P:L-amino acid transport"/>
    <property type="evidence" value="ECO:0007669"/>
    <property type="project" value="TreeGrafter"/>
</dbReference>
<dbReference type="AlphaFoldDB" id="A0A1Y3PW39"/>
<comment type="similarity">
    <text evidence="1">Belongs to the ABC transporter superfamily.</text>
</comment>
<evidence type="ECO:0000256" key="3">
    <source>
        <dbReference type="ARBA" id="ARBA00022741"/>
    </source>
</evidence>
<dbReference type="PANTHER" id="PTHR43820:SF5">
    <property type="entry name" value="HIGH-AFFINITY BRANCHED-CHAIN AMINO ACID TRANSPORT ATP-BINDING PROTEIN"/>
    <property type="match status" value="1"/>
</dbReference>
<dbReference type="PROSITE" id="PS50893">
    <property type="entry name" value="ABC_TRANSPORTER_2"/>
    <property type="match status" value="1"/>
</dbReference>
<accession>A0A1Y3PW39</accession>
<sequence length="235" mass="26178">MLELDDVHAFYGEAHVLHGVSLVVQPGQVVCLIGRNGMGKSTTLKAIMGLVHVRKGGIYYRGEAITNWEPYKVFKKAIGYIPEDRRIFASLTVRENLLLGAYYAPKKKKRWTIEEVFKLFPVLKEKQDRSGAMLSGGEQQMLAIARSLMSDPELLLIDEPCEGLAPIIVQELGAAIKRLYEEGLPILLVEQSLKLSKELGDYYYVLSKGQVVFSGDRQALFGDGDVISKYLGVNV</sequence>
<dbReference type="SUPFAM" id="SSF52540">
    <property type="entry name" value="P-loop containing nucleoside triphosphate hydrolases"/>
    <property type="match status" value="1"/>
</dbReference>
<keyword evidence="4 7" id="KW-0067">ATP-binding</keyword>
<proteinExistence type="inferred from homology"/>
<evidence type="ECO:0000256" key="1">
    <source>
        <dbReference type="ARBA" id="ARBA00005417"/>
    </source>
</evidence>
<dbReference type="InterPro" id="IPR003439">
    <property type="entry name" value="ABC_transporter-like_ATP-bd"/>
</dbReference>
<protein>
    <submittedName>
        <fullName evidence="7">ABC transporter ATP-binding protein</fullName>
    </submittedName>
</protein>
<evidence type="ECO:0000256" key="4">
    <source>
        <dbReference type="ARBA" id="ARBA00022840"/>
    </source>
</evidence>
<keyword evidence="2" id="KW-0813">Transport</keyword>
<dbReference type="InterPro" id="IPR027417">
    <property type="entry name" value="P-loop_NTPase"/>
</dbReference>
<dbReference type="InterPro" id="IPR017871">
    <property type="entry name" value="ABC_transporter-like_CS"/>
</dbReference>
<dbReference type="PANTHER" id="PTHR43820">
    <property type="entry name" value="HIGH-AFFINITY BRANCHED-CHAIN AMINO ACID TRANSPORT ATP-BINDING PROTEIN LIVF"/>
    <property type="match status" value="1"/>
</dbReference>
<dbReference type="PROSITE" id="PS00211">
    <property type="entry name" value="ABC_TRANSPORTER_1"/>
    <property type="match status" value="1"/>
</dbReference>
<gene>
    <name evidence="7" type="ORF">BAA01_05285</name>
</gene>
<dbReference type="Gene3D" id="3.40.50.300">
    <property type="entry name" value="P-loop containing nucleotide triphosphate hydrolases"/>
    <property type="match status" value="1"/>
</dbReference>
<dbReference type="GO" id="GO:0016887">
    <property type="term" value="F:ATP hydrolysis activity"/>
    <property type="evidence" value="ECO:0007669"/>
    <property type="project" value="InterPro"/>
</dbReference>
<keyword evidence="5" id="KW-0029">Amino-acid transport</keyword>
<dbReference type="GO" id="GO:0015658">
    <property type="term" value="F:branched-chain amino acid transmembrane transporter activity"/>
    <property type="evidence" value="ECO:0007669"/>
    <property type="project" value="TreeGrafter"/>
</dbReference>
<evidence type="ECO:0000313" key="8">
    <source>
        <dbReference type="Proteomes" id="UP000196475"/>
    </source>
</evidence>
<keyword evidence="3" id="KW-0547">Nucleotide-binding</keyword>
<dbReference type="InterPro" id="IPR003593">
    <property type="entry name" value="AAA+_ATPase"/>
</dbReference>
<reference evidence="8" key="1">
    <citation type="submission" date="2016-06" db="EMBL/GenBank/DDBJ databases">
        <authorList>
            <person name="Nascimento L."/>
            <person name="Pereira R.V."/>
            <person name="Martins L.F."/>
            <person name="Quaggio R.B."/>
            <person name="Silva A.M."/>
            <person name="Setubal J.C."/>
        </authorList>
    </citation>
    <scope>NUCLEOTIDE SEQUENCE [LARGE SCALE GENOMIC DNA]</scope>
</reference>
<organism evidence="7 8">
    <name type="scientific">Bacillus thermozeamaize</name>
    <dbReference type="NCBI Taxonomy" id="230954"/>
    <lineage>
        <taxon>Bacteria</taxon>
        <taxon>Bacillati</taxon>
        <taxon>Bacillota</taxon>
        <taxon>Bacilli</taxon>
        <taxon>Bacillales</taxon>
        <taxon>Bacillaceae</taxon>
        <taxon>Bacillus</taxon>
    </lineage>
</organism>
<evidence type="ECO:0000259" key="6">
    <source>
        <dbReference type="PROSITE" id="PS50893"/>
    </source>
</evidence>
<evidence type="ECO:0000256" key="5">
    <source>
        <dbReference type="ARBA" id="ARBA00022970"/>
    </source>
</evidence>
<evidence type="ECO:0000313" key="7">
    <source>
        <dbReference type="EMBL" id="OUM88559.1"/>
    </source>
</evidence>
<feature type="domain" description="ABC transporter" evidence="6">
    <location>
        <begin position="2"/>
        <end position="233"/>
    </location>
</feature>
<dbReference type="SMART" id="SM00382">
    <property type="entry name" value="AAA"/>
    <property type="match status" value="1"/>
</dbReference>
<dbReference type="Pfam" id="PF00005">
    <property type="entry name" value="ABC_tran"/>
    <property type="match status" value="1"/>
</dbReference>
<dbReference type="GO" id="GO:0005524">
    <property type="term" value="F:ATP binding"/>
    <property type="evidence" value="ECO:0007669"/>
    <property type="project" value="UniProtKB-KW"/>
</dbReference>
<dbReference type="InterPro" id="IPR052156">
    <property type="entry name" value="BCAA_Transport_ATP-bd_LivF"/>
</dbReference>
<dbReference type="EMBL" id="LZRT01000060">
    <property type="protein sequence ID" value="OUM88559.1"/>
    <property type="molecule type" value="Genomic_DNA"/>
</dbReference>
<name>A0A1Y3PW39_9BACI</name>
<comment type="caution">
    <text evidence="7">The sequence shown here is derived from an EMBL/GenBank/DDBJ whole genome shotgun (WGS) entry which is preliminary data.</text>
</comment>